<keyword evidence="1" id="KW-0472">Membrane</keyword>
<feature type="transmembrane region" description="Helical" evidence="1">
    <location>
        <begin position="56"/>
        <end position="82"/>
    </location>
</feature>
<dbReference type="GeneID" id="4357118"/>
<evidence type="ECO:0000313" key="3">
    <source>
        <dbReference type="Proteomes" id="UP000008524"/>
    </source>
</evidence>
<keyword evidence="1" id="KW-1133">Transmembrane helix</keyword>
<sequence length="95" mass="10845">MNSHIFHFPSPSSVCVCVCTPSAAAIVCACNKIFFLVRMMCPLLLRFSCYSVQLQFCYLCSLPLFFFLFPLLFYSLIFSFVFTAGCWTSTTHLRP</sequence>
<dbReference type="AlphaFoldDB" id="Q4GZD8"/>
<dbReference type="RefSeq" id="XP_001218783.1">
    <property type="nucleotide sequence ID" value="XM_001218782.1"/>
</dbReference>
<dbReference type="PaxDb" id="5691-CAJ15995"/>
<keyword evidence="1" id="KW-0812">Transmembrane</keyword>
<keyword evidence="3" id="KW-1185">Reference proteome</keyword>
<dbReference type="KEGG" id="tbr:TB927.1.800"/>
<dbReference type="GO" id="GO:0031981">
    <property type="term" value="C:nuclear lumen"/>
    <property type="evidence" value="ECO:0000314"/>
    <property type="project" value="GeneDB"/>
</dbReference>
<evidence type="ECO:0000313" key="2">
    <source>
        <dbReference type="EMBL" id="CAJ15995.1"/>
    </source>
</evidence>
<dbReference type="EMBL" id="AL929603">
    <property type="protein sequence ID" value="CAJ15995.1"/>
    <property type="molecule type" value="Genomic_DNA"/>
</dbReference>
<reference evidence="3" key="2">
    <citation type="journal article" date="2005" name="Science">
        <title>The genome of the African trypanosome Trypanosoma brucei.</title>
        <authorList>
            <person name="Berriman M."/>
            <person name="Ghedin E."/>
            <person name="Hertz-Fowler C."/>
            <person name="Blandin G."/>
            <person name="Renauld H."/>
            <person name="Bartholomeu D.C."/>
            <person name="Lennard N.J."/>
            <person name="Caler E."/>
            <person name="Hamlin N.E."/>
            <person name="Haas B."/>
            <person name="Bohme U."/>
            <person name="Hannick L."/>
            <person name="Aslett M.A."/>
            <person name="Shallom J."/>
            <person name="Marcello L."/>
            <person name="Hou L."/>
            <person name="Wickstead B."/>
            <person name="Alsmark U.C."/>
            <person name="Arrowsmith C."/>
            <person name="Atkin R.J."/>
            <person name="Barron A.J."/>
            <person name="Bringaud F."/>
            <person name="Brooks K."/>
            <person name="Carrington M."/>
            <person name="Cherevach I."/>
            <person name="Chillingworth T.J."/>
            <person name="Churcher C."/>
            <person name="Clark L.N."/>
            <person name="Corton C.H."/>
            <person name="Cronin A."/>
            <person name="Davies R.M."/>
            <person name="Doggett J."/>
            <person name="Djikeng A."/>
            <person name="Feldblyum T."/>
            <person name="Field M.C."/>
            <person name="Fraser A."/>
            <person name="Goodhead I."/>
            <person name="Hance Z."/>
            <person name="Harper D."/>
            <person name="Harris B.R."/>
            <person name="Hauser H."/>
            <person name="Hostetler J."/>
            <person name="Ivens A."/>
            <person name="Jagels K."/>
            <person name="Johnson D."/>
            <person name="Johnson J."/>
            <person name="Jones K."/>
            <person name="Kerhornou A.X."/>
            <person name="Koo H."/>
            <person name="Larke N."/>
            <person name="Landfear S."/>
            <person name="Larkin C."/>
            <person name="Leech V."/>
            <person name="Line A."/>
            <person name="Lord A."/>
            <person name="Macleod A."/>
            <person name="Mooney P.J."/>
            <person name="Moule S."/>
            <person name="Martin D.M."/>
            <person name="Morgan G.W."/>
            <person name="Mungall K."/>
            <person name="Norbertczak H."/>
            <person name="Ormond D."/>
            <person name="Pai G."/>
            <person name="Peacock C.S."/>
            <person name="Peterson J."/>
            <person name="Quail M.A."/>
            <person name="Rabbinowitsch E."/>
            <person name="Rajandream M.A."/>
            <person name="Reitter C."/>
            <person name="Salzberg S.L."/>
            <person name="Sanders M."/>
            <person name="Schobel S."/>
            <person name="Sharp S."/>
            <person name="Simmonds M."/>
            <person name="Simpson A.J."/>
            <person name="Tallon L."/>
            <person name="Turner C.M."/>
            <person name="Tait A."/>
            <person name="Tivey A.R."/>
            <person name="Van Aken S."/>
            <person name="Walker D."/>
            <person name="Wanless D."/>
            <person name="Wang S."/>
            <person name="White B."/>
            <person name="White O."/>
            <person name="Whitehead S."/>
            <person name="Woodward J."/>
            <person name="Wortman J."/>
            <person name="Adams M.D."/>
            <person name="Embley T.M."/>
            <person name="Gull K."/>
            <person name="Ullu E."/>
            <person name="Barry J.D."/>
            <person name="Fairlamb A.H."/>
            <person name="Opperdoes F."/>
            <person name="Barrell B.G."/>
            <person name="Donelson J.E."/>
            <person name="Hall N."/>
            <person name="Fraser C.M."/>
            <person name="Melville S.E."/>
            <person name="El-Sayed N.M."/>
        </authorList>
    </citation>
    <scope>NUCLEOTIDE SEQUENCE [LARGE SCALE GENOMIC DNA]</scope>
    <source>
        <strain evidence="3">927/4 GUTat10.1</strain>
    </source>
</reference>
<dbReference type="InParanoid" id="Q4GZD8"/>
<proteinExistence type="predicted"/>
<accession>Q4GZD8</accession>
<evidence type="ECO:0000256" key="1">
    <source>
        <dbReference type="SAM" id="Phobius"/>
    </source>
</evidence>
<dbReference type="VEuPathDB" id="TriTrypDB:Tb927.1.800"/>
<dbReference type="GO" id="GO:0097014">
    <property type="term" value="C:ciliary plasm"/>
    <property type="evidence" value="ECO:0000314"/>
    <property type="project" value="GeneDB"/>
</dbReference>
<protein>
    <submittedName>
        <fullName evidence="2">Uncharacterized protein</fullName>
    </submittedName>
</protein>
<feature type="transmembrane region" description="Helical" evidence="1">
    <location>
        <begin position="12"/>
        <end position="35"/>
    </location>
</feature>
<dbReference type="Proteomes" id="UP000008524">
    <property type="component" value="Chromosome 1"/>
</dbReference>
<organism evidence="2 3">
    <name type="scientific">Trypanosoma brucei brucei (strain 927/4 GUTat10.1)</name>
    <dbReference type="NCBI Taxonomy" id="185431"/>
    <lineage>
        <taxon>Eukaryota</taxon>
        <taxon>Discoba</taxon>
        <taxon>Euglenozoa</taxon>
        <taxon>Kinetoplastea</taxon>
        <taxon>Metakinetoplastina</taxon>
        <taxon>Trypanosomatida</taxon>
        <taxon>Trypanosomatidae</taxon>
        <taxon>Trypanosoma</taxon>
    </lineage>
</organism>
<name>Q4GZD8_TRYB2</name>
<reference evidence="2 3" key="1">
    <citation type="journal article" date="2003" name="Nucleic Acids Res.">
        <title>The DNA sequence of chromosome I of an African trypanosome: gene content, chromosome organisation, recombination and polymorphism.</title>
        <authorList>
            <person name="Hall N."/>
            <person name="Berriman M."/>
            <person name="Lennard N.J."/>
            <person name="Harris B.R."/>
            <person name="Hertz-Fowler C."/>
            <person name="Bart-Delabesse E.N."/>
            <person name="Gerrare C.S."/>
            <person name="Atkin R.J."/>
            <person name="Barron A.J."/>
            <person name="Bowman S."/>
            <person name="Bray-Allen S.P."/>
            <person name="Bringaud F."/>
            <person name="Clark L.N."/>
            <person name="Corton C.H."/>
            <person name="Cronin A."/>
            <person name="Davies R."/>
            <person name="Doggett J."/>
            <person name="Fraser A."/>
            <person name="Gruter E."/>
            <person name="Hall S."/>
            <person name="Harper A.D."/>
            <person name="Kay M.P."/>
            <person name="Leech V."/>
            <person name="Mayes R."/>
            <person name="Price C."/>
            <person name="Quail M.A."/>
            <person name="Rabbinowitch E."/>
            <person name="Reitter C."/>
            <person name="Rutherford K."/>
            <person name="Sasse J."/>
            <person name="Sharp S."/>
            <person name="Shownkeen R."/>
            <person name="Macleod A."/>
            <person name="Taylor S."/>
            <person name="Tweedie A."/>
            <person name="Turner C.M.R."/>
            <person name="Tait A."/>
            <person name="Gull K."/>
            <person name="Barrell B."/>
            <person name="Melville S.E."/>
        </authorList>
    </citation>
    <scope>NUCLEOTIDE SEQUENCE [LARGE SCALE GENOMIC DNA]</scope>
    <source>
        <strain evidence="2 3">927/4 GUTat10.1</strain>
    </source>
</reference>
<gene>
    <name evidence="2" type="ORF">TB927.1.800</name>
</gene>
<dbReference type="GO" id="GO:0005737">
    <property type="term" value="C:cytoplasm"/>
    <property type="evidence" value="ECO:0000314"/>
    <property type="project" value="GeneDB"/>
</dbReference>